<feature type="transmembrane region" description="Helical" evidence="1">
    <location>
        <begin position="21"/>
        <end position="45"/>
    </location>
</feature>
<keyword evidence="1" id="KW-1133">Transmembrane helix</keyword>
<dbReference type="EMBL" id="KK118464">
    <property type="protein sequence ID" value="KFM73021.1"/>
    <property type="molecule type" value="Genomic_DNA"/>
</dbReference>
<feature type="transmembrane region" description="Helical" evidence="1">
    <location>
        <begin position="168"/>
        <end position="192"/>
    </location>
</feature>
<feature type="transmembrane region" description="Helical" evidence="1">
    <location>
        <begin position="128"/>
        <end position="148"/>
    </location>
</feature>
<dbReference type="Proteomes" id="UP000054359">
    <property type="component" value="Unassembled WGS sequence"/>
</dbReference>
<organism evidence="2 3">
    <name type="scientific">Stegodyphus mimosarum</name>
    <name type="common">African social velvet spider</name>
    <dbReference type="NCBI Taxonomy" id="407821"/>
    <lineage>
        <taxon>Eukaryota</taxon>
        <taxon>Metazoa</taxon>
        <taxon>Ecdysozoa</taxon>
        <taxon>Arthropoda</taxon>
        <taxon>Chelicerata</taxon>
        <taxon>Arachnida</taxon>
        <taxon>Araneae</taxon>
        <taxon>Araneomorphae</taxon>
        <taxon>Entelegynae</taxon>
        <taxon>Eresoidea</taxon>
        <taxon>Eresidae</taxon>
        <taxon>Stegodyphus</taxon>
    </lineage>
</organism>
<feature type="non-terminal residue" evidence="2">
    <location>
        <position position="433"/>
    </location>
</feature>
<keyword evidence="1" id="KW-0472">Membrane</keyword>
<evidence type="ECO:0000313" key="2">
    <source>
        <dbReference type="EMBL" id="KFM73021.1"/>
    </source>
</evidence>
<proteinExistence type="predicted"/>
<keyword evidence="3" id="KW-1185">Reference proteome</keyword>
<feature type="transmembrane region" description="Helical" evidence="1">
    <location>
        <begin position="353"/>
        <end position="372"/>
    </location>
</feature>
<sequence length="433" mass="48052">MIFMENICGRIICLKMEKIVIGLKIALDIFLFLLAAWSEIGYSLFTGSSTSESILHPLKRYLYPSISSDTASKITHYLNIVTQALSYSDAMLTIATILDVKKKREKFVNETKKGFTELKNGEIKIIPFLLNLSIFTFSFVIISLSPWVGLTMRSDNRIFTTISGSTMFLGQMTIYILQYGSYIFATPARIVYFWNLPKCEKMSILKNIFCTKKGISVVLRTLANTTVMGLRFQGIGLFTNKLIFGNKQIAGTAYAAAAATSIVYRTLMTQSLNDYKTNFSKESASQQADVANVQVGTEHQNQNITGVENVFRKLLLSFLGVLIAMTFLLRTFSTPVLCTGPIDNPEENYDVKSTVLACFGLLLGGFAAFQYCKFMWSLGKAASENISKNLPNCSCFKSKSVNLTDSHNVSKNYGNKNLRPDIAGVTINSVSAV</sequence>
<feature type="transmembrane region" description="Helical" evidence="1">
    <location>
        <begin position="77"/>
        <end position="98"/>
    </location>
</feature>
<reference evidence="2 3" key="1">
    <citation type="submission" date="2013-11" db="EMBL/GenBank/DDBJ databases">
        <title>Genome sequencing of Stegodyphus mimosarum.</title>
        <authorList>
            <person name="Bechsgaard J."/>
        </authorList>
    </citation>
    <scope>NUCLEOTIDE SEQUENCE [LARGE SCALE GENOMIC DNA]</scope>
</reference>
<name>A0A087U6N2_STEMI</name>
<evidence type="ECO:0000256" key="1">
    <source>
        <dbReference type="SAM" id="Phobius"/>
    </source>
</evidence>
<feature type="transmembrane region" description="Helical" evidence="1">
    <location>
        <begin position="314"/>
        <end position="333"/>
    </location>
</feature>
<dbReference type="AlphaFoldDB" id="A0A087U6N2"/>
<gene>
    <name evidence="2" type="ORF">X975_16552</name>
</gene>
<protein>
    <submittedName>
        <fullName evidence="2">Uncharacterized protein</fullName>
    </submittedName>
</protein>
<evidence type="ECO:0000313" key="3">
    <source>
        <dbReference type="Proteomes" id="UP000054359"/>
    </source>
</evidence>
<accession>A0A087U6N2</accession>
<keyword evidence="1" id="KW-0812">Transmembrane</keyword>